<evidence type="ECO:0000259" key="10">
    <source>
        <dbReference type="PROSITE" id="PS50111"/>
    </source>
</evidence>
<name>M5DP48_9GAMM</name>
<evidence type="ECO:0000256" key="7">
    <source>
        <dbReference type="ARBA" id="ARBA00029447"/>
    </source>
</evidence>
<evidence type="ECO:0000313" key="13">
    <source>
        <dbReference type="EMBL" id="CCU71201.1"/>
    </source>
</evidence>
<keyword evidence="2" id="KW-0997">Cell inner membrane</keyword>
<keyword evidence="2" id="KW-1003">Cell membrane</keyword>
<evidence type="ECO:0000256" key="9">
    <source>
        <dbReference type="SAM" id="Phobius"/>
    </source>
</evidence>
<sequence>MKNWFDNLSFAKKVTLPLALVGLLVIALSVVAISSRNTVSEAVGTVIHHDLPALNILLQTGMDFYRVVVAERSLLNLKVGSSDYDAMLKQHKESLTEIEYNFQRLADLDPKITQNKNYQSLLTSFGKWKAITTKIEQERSTDSRIGRSTAMGLSYAEGHQLFDESMIHLNAMIHDIEILSNKESEYVDQVQDQAMFKQVFLLALALVTCVSLAILFPRMITRDLNQINDRFTDLAEGEGDLTVRFNTKRSDELGRLSHSFDRFMDKLHSLISEIIHTSNGVGSNVGELNGMSKQAKTSISQQDESINSVAVAVEKMREALKGIAANTSTTAEEAKNSQHCTEDGRLLVEQTRTDIQSLTNDVQQVYKAISRIETGTERIGSVLAVISGIAEQTNLLALNAAIEAARAGEQGRGFAVVADEVRSLASKTQQSTKDINDMIVELENSVSVAVKTMDSATENAEKTLSSSMKTSDSIQEIQASFVKVQGLVGETARSTEEQYKIIEAINKNISSINELSTVSADRAGKVEDSSRSLHNLYQKLLQTTNKFKV</sequence>
<reference evidence="13 14" key="1">
    <citation type="journal article" date="2013" name="Genome Announc.">
        <title>Genome Sequence of Thalassolituus oleivorans MIL-1 (DSM 14913T).</title>
        <authorList>
            <person name="Golyshin P.N."/>
            <person name="Werner J."/>
            <person name="Chernikova T.N."/>
            <person name="Tran H."/>
            <person name="Ferrer M."/>
            <person name="Yakimov M.M."/>
            <person name="Teeling H."/>
            <person name="Golyshina O.V."/>
        </authorList>
    </citation>
    <scope>NUCLEOTIDE SEQUENCE [LARGE SCALE GENOMIC DNA]</scope>
    <source>
        <strain evidence="13 14">MIL-1</strain>
    </source>
</reference>
<dbReference type="Pfam" id="PF00672">
    <property type="entry name" value="HAMP"/>
    <property type="match status" value="1"/>
</dbReference>
<feature type="domain" description="HAMP" evidence="12">
    <location>
        <begin position="218"/>
        <end position="272"/>
    </location>
</feature>
<evidence type="ECO:0000256" key="5">
    <source>
        <dbReference type="ARBA" id="ARBA00023136"/>
    </source>
</evidence>
<dbReference type="Gene3D" id="1.10.287.950">
    <property type="entry name" value="Methyl-accepting chemotaxis protein"/>
    <property type="match status" value="1"/>
</dbReference>
<dbReference type="GO" id="GO:0006935">
    <property type="term" value="P:chemotaxis"/>
    <property type="evidence" value="ECO:0007669"/>
    <property type="project" value="UniProtKB-ARBA"/>
</dbReference>
<dbReference type="RefSeq" id="WP_015485938.1">
    <property type="nucleotide sequence ID" value="NC_020888.1"/>
</dbReference>
<evidence type="ECO:0000256" key="3">
    <source>
        <dbReference type="ARBA" id="ARBA00022692"/>
    </source>
</evidence>
<dbReference type="InterPro" id="IPR000727">
    <property type="entry name" value="T_SNARE_dom"/>
</dbReference>
<accession>M5DP48</accession>
<dbReference type="eggNOG" id="COG0840">
    <property type="taxonomic scope" value="Bacteria"/>
</dbReference>
<keyword evidence="4 9" id="KW-1133">Transmembrane helix</keyword>
<keyword evidence="3 9" id="KW-0812">Transmembrane</keyword>
<evidence type="ECO:0000256" key="8">
    <source>
        <dbReference type="PROSITE-ProRule" id="PRU00284"/>
    </source>
</evidence>
<keyword evidence="6 8" id="KW-0807">Transducer</keyword>
<dbReference type="KEGG" id="tol:TOL_0763"/>
<feature type="domain" description="T-SNARE coiled-coil homology" evidence="11">
    <location>
        <begin position="464"/>
        <end position="526"/>
    </location>
</feature>
<dbReference type="PATRIC" id="fig|1298593.3.peg.735"/>
<dbReference type="PROSITE" id="PS50192">
    <property type="entry name" value="T_SNARE"/>
    <property type="match status" value="1"/>
</dbReference>
<dbReference type="GeneID" id="79175723"/>
<dbReference type="PROSITE" id="PS50111">
    <property type="entry name" value="CHEMOTAXIS_TRANSDUC_2"/>
    <property type="match status" value="1"/>
</dbReference>
<dbReference type="Pfam" id="PF00015">
    <property type="entry name" value="MCPsignal"/>
    <property type="match status" value="1"/>
</dbReference>
<evidence type="ECO:0008006" key="15">
    <source>
        <dbReference type="Google" id="ProtNLM"/>
    </source>
</evidence>
<dbReference type="SMART" id="SM00283">
    <property type="entry name" value="MA"/>
    <property type="match status" value="1"/>
</dbReference>
<comment type="subcellular location">
    <subcellularLocation>
        <location evidence="1">Cell inner membrane</location>
        <topology evidence="1">Multi-pass membrane protein</topology>
    </subcellularLocation>
</comment>
<dbReference type="SMART" id="SM00304">
    <property type="entry name" value="HAMP"/>
    <property type="match status" value="1"/>
</dbReference>
<dbReference type="SUPFAM" id="SSF58104">
    <property type="entry name" value="Methyl-accepting chemotaxis protein (MCP) signaling domain"/>
    <property type="match status" value="1"/>
</dbReference>
<dbReference type="GO" id="GO:0007165">
    <property type="term" value="P:signal transduction"/>
    <property type="evidence" value="ECO:0007669"/>
    <property type="project" value="UniProtKB-KW"/>
</dbReference>
<dbReference type="STRING" id="187493.CN03_14280"/>
<dbReference type="FunFam" id="1.10.287.950:FF:000001">
    <property type="entry name" value="Methyl-accepting chemotaxis sensory transducer"/>
    <property type="match status" value="1"/>
</dbReference>
<feature type="domain" description="Methyl-accepting transducer" evidence="10">
    <location>
        <begin position="277"/>
        <end position="513"/>
    </location>
</feature>
<evidence type="ECO:0000256" key="4">
    <source>
        <dbReference type="ARBA" id="ARBA00022989"/>
    </source>
</evidence>
<dbReference type="InterPro" id="IPR003660">
    <property type="entry name" value="HAMP_dom"/>
</dbReference>
<dbReference type="EMBL" id="HF680312">
    <property type="protein sequence ID" value="CCU71201.1"/>
    <property type="molecule type" value="Genomic_DNA"/>
</dbReference>
<dbReference type="GO" id="GO:0005886">
    <property type="term" value="C:plasma membrane"/>
    <property type="evidence" value="ECO:0007669"/>
    <property type="project" value="UniProtKB-SubCell"/>
</dbReference>
<evidence type="ECO:0000259" key="12">
    <source>
        <dbReference type="PROSITE" id="PS50885"/>
    </source>
</evidence>
<proteinExistence type="inferred from homology"/>
<dbReference type="AlphaFoldDB" id="M5DP48"/>
<evidence type="ECO:0000256" key="6">
    <source>
        <dbReference type="ARBA" id="ARBA00023224"/>
    </source>
</evidence>
<dbReference type="InterPro" id="IPR004089">
    <property type="entry name" value="MCPsignal_dom"/>
</dbReference>
<dbReference type="CDD" id="cd06225">
    <property type="entry name" value="HAMP"/>
    <property type="match status" value="1"/>
</dbReference>
<dbReference type="HOGENOM" id="CLU_000445_107_27_6"/>
<keyword evidence="14" id="KW-1185">Reference proteome</keyword>
<dbReference type="PANTHER" id="PTHR32089">
    <property type="entry name" value="METHYL-ACCEPTING CHEMOTAXIS PROTEIN MCPB"/>
    <property type="match status" value="1"/>
</dbReference>
<feature type="transmembrane region" description="Helical" evidence="9">
    <location>
        <begin position="199"/>
        <end position="216"/>
    </location>
</feature>
<dbReference type="CDD" id="cd11386">
    <property type="entry name" value="MCP_signal"/>
    <property type="match status" value="1"/>
</dbReference>
<evidence type="ECO:0000313" key="14">
    <source>
        <dbReference type="Proteomes" id="UP000011866"/>
    </source>
</evidence>
<comment type="similarity">
    <text evidence="7">Belongs to the methyl-accepting chemotaxis (MCP) protein family.</text>
</comment>
<evidence type="ECO:0000259" key="11">
    <source>
        <dbReference type="PROSITE" id="PS50192"/>
    </source>
</evidence>
<evidence type="ECO:0000256" key="2">
    <source>
        <dbReference type="ARBA" id="ARBA00022519"/>
    </source>
</evidence>
<dbReference type="PANTHER" id="PTHR32089:SF119">
    <property type="entry name" value="METHYL-ACCEPTING CHEMOTAXIS PROTEIN CTPL"/>
    <property type="match status" value="1"/>
</dbReference>
<dbReference type="PROSITE" id="PS50885">
    <property type="entry name" value="HAMP"/>
    <property type="match status" value="1"/>
</dbReference>
<dbReference type="Proteomes" id="UP000011866">
    <property type="component" value="Chromosome"/>
</dbReference>
<evidence type="ECO:0000256" key="1">
    <source>
        <dbReference type="ARBA" id="ARBA00004429"/>
    </source>
</evidence>
<keyword evidence="5 9" id="KW-0472">Membrane</keyword>
<organism evidence="13 14">
    <name type="scientific">Thalassolituus oleivorans MIL-1</name>
    <dbReference type="NCBI Taxonomy" id="1298593"/>
    <lineage>
        <taxon>Bacteria</taxon>
        <taxon>Pseudomonadati</taxon>
        <taxon>Pseudomonadota</taxon>
        <taxon>Gammaproteobacteria</taxon>
        <taxon>Oceanospirillales</taxon>
        <taxon>Oceanospirillaceae</taxon>
        <taxon>Thalassolituus</taxon>
    </lineage>
</organism>
<protein>
    <recommendedName>
        <fullName evidence="15">Methyl-accepting chemotaxis protein</fullName>
    </recommendedName>
</protein>
<gene>
    <name evidence="13" type="ORF">TOL_0763</name>
</gene>